<evidence type="ECO:0000313" key="6">
    <source>
        <dbReference type="Proteomes" id="UP000009328"/>
    </source>
</evidence>
<gene>
    <name evidence="5" type="ORF">BN7_1427</name>
</gene>
<keyword evidence="6" id="KW-1185">Reference proteome</keyword>
<keyword evidence="1" id="KW-0863">Zinc-finger</keyword>
<reference evidence="5 6" key="1">
    <citation type="journal article" date="2012" name="Eukaryot. Cell">
        <title>Draft genome sequence of Wickerhamomyces ciferrii NRRL Y-1031 F-60-10.</title>
        <authorList>
            <person name="Schneider J."/>
            <person name="Andrea H."/>
            <person name="Blom J."/>
            <person name="Jaenicke S."/>
            <person name="Ruckert C."/>
            <person name="Schorsch C."/>
            <person name="Szczepanowski R."/>
            <person name="Farwick M."/>
            <person name="Goesmann A."/>
            <person name="Puhler A."/>
            <person name="Schaffer S."/>
            <person name="Tauch A."/>
            <person name="Kohler T."/>
            <person name="Brinkrolf K."/>
        </authorList>
    </citation>
    <scope>NUCLEOTIDE SEQUENCE [LARGE SCALE GENOMIC DNA]</scope>
    <source>
        <strain evidence="6">ATCC 14091 / BCRC 22168 / CBS 111 / JCM 3599 / NBRC 0793 / NRRL Y-1031 F-60-10</strain>
    </source>
</reference>
<dbReference type="InterPro" id="IPR013083">
    <property type="entry name" value="Znf_RING/FYVE/PHD"/>
</dbReference>
<sequence length="247" mass="28539">MKLLESLKVSWFILSISCLLFQLSNTSSVSQAQNQKVSKLDDSHISSTNEPLTIYNSMKEDSNNLKKLEVQDDDEHDSLKKRSNNKETKDTKELEDSKLNYSLEPQVSNQRDPNSNVVTRSQIDFHNFNQETLSQISRSSLLPPDDSCKILTTTELETPEHEELMNQEVCLICFESYSDSHENLVKLPCAHKFHHRCFIKTGRTNGNRTDVERPSMKCCVCQLSLIKYHQYLVDHKLDPKQVEFINK</sequence>
<dbReference type="PROSITE" id="PS50089">
    <property type="entry name" value="ZF_RING_2"/>
    <property type="match status" value="1"/>
</dbReference>
<evidence type="ECO:0000259" key="4">
    <source>
        <dbReference type="PROSITE" id="PS50089"/>
    </source>
</evidence>
<dbReference type="InterPro" id="IPR001841">
    <property type="entry name" value="Znf_RING"/>
</dbReference>
<keyword evidence="1" id="KW-0479">Metal-binding</keyword>
<evidence type="ECO:0000256" key="2">
    <source>
        <dbReference type="SAM" id="MobiDB-lite"/>
    </source>
</evidence>
<dbReference type="HOGENOM" id="CLU_078046_0_0_1"/>
<feature type="region of interest" description="Disordered" evidence="2">
    <location>
        <begin position="69"/>
        <end position="94"/>
    </location>
</feature>
<dbReference type="EMBL" id="CAIF01000030">
    <property type="protein sequence ID" value="CCH41888.1"/>
    <property type="molecule type" value="Genomic_DNA"/>
</dbReference>
<feature type="compositionally biased region" description="Basic and acidic residues" evidence="2">
    <location>
        <begin position="77"/>
        <end position="94"/>
    </location>
</feature>
<name>K0KLA4_WICCF</name>
<dbReference type="InParanoid" id="K0KLA4"/>
<dbReference type="SUPFAM" id="SSF57850">
    <property type="entry name" value="RING/U-box"/>
    <property type="match status" value="1"/>
</dbReference>
<accession>K0KLA4</accession>
<organism evidence="5 6">
    <name type="scientific">Wickerhamomyces ciferrii (strain ATCC 14091 / BCRC 22168 / CBS 111 / JCM 3599 / NBRC 0793 / NRRL Y-1031 F-60-10)</name>
    <name type="common">Yeast</name>
    <name type="synonym">Pichia ciferrii</name>
    <dbReference type="NCBI Taxonomy" id="1206466"/>
    <lineage>
        <taxon>Eukaryota</taxon>
        <taxon>Fungi</taxon>
        <taxon>Dikarya</taxon>
        <taxon>Ascomycota</taxon>
        <taxon>Saccharomycotina</taxon>
        <taxon>Saccharomycetes</taxon>
        <taxon>Phaffomycetales</taxon>
        <taxon>Wickerhamomycetaceae</taxon>
        <taxon>Wickerhamomyces</taxon>
    </lineage>
</organism>
<proteinExistence type="predicted"/>
<dbReference type="GO" id="GO:0008270">
    <property type="term" value="F:zinc ion binding"/>
    <property type="evidence" value="ECO:0007669"/>
    <property type="project" value="UniProtKB-KW"/>
</dbReference>
<feature type="chain" id="PRO_5003834879" evidence="3">
    <location>
        <begin position="27"/>
        <end position="247"/>
    </location>
</feature>
<protein>
    <submittedName>
        <fullName evidence="5">Secreted protein</fullName>
    </submittedName>
</protein>
<dbReference type="Gene3D" id="3.30.40.10">
    <property type="entry name" value="Zinc/RING finger domain, C3HC4 (zinc finger)"/>
    <property type="match status" value="1"/>
</dbReference>
<evidence type="ECO:0000256" key="1">
    <source>
        <dbReference type="PROSITE-ProRule" id="PRU00175"/>
    </source>
</evidence>
<dbReference type="AlphaFoldDB" id="K0KLA4"/>
<keyword evidence="3" id="KW-0732">Signal</keyword>
<dbReference type="SMART" id="SM00184">
    <property type="entry name" value="RING"/>
    <property type="match status" value="1"/>
</dbReference>
<comment type="caution">
    <text evidence="5">The sequence shown here is derived from an EMBL/GenBank/DDBJ whole genome shotgun (WGS) entry which is preliminary data.</text>
</comment>
<keyword evidence="1" id="KW-0862">Zinc</keyword>
<feature type="signal peptide" evidence="3">
    <location>
        <begin position="1"/>
        <end position="26"/>
    </location>
</feature>
<dbReference type="Proteomes" id="UP000009328">
    <property type="component" value="Unassembled WGS sequence"/>
</dbReference>
<evidence type="ECO:0000256" key="3">
    <source>
        <dbReference type="SAM" id="SignalP"/>
    </source>
</evidence>
<evidence type="ECO:0000313" key="5">
    <source>
        <dbReference type="EMBL" id="CCH41888.1"/>
    </source>
</evidence>
<feature type="domain" description="RING-type" evidence="4">
    <location>
        <begin position="170"/>
        <end position="222"/>
    </location>
</feature>